<proteinExistence type="predicted"/>
<organism evidence="1 2">
    <name type="scientific">Trichomalopsis sarcophagae</name>
    <dbReference type="NCBI Taxonomy" id="543379"/>
    <lineage>
        <taxon>Eukaryota</taxon>
        <taxon>Metazoa</taxon>
        <taxon>Ecdysozoa</taxon>
        <taxon>Arthropoda</taxon>
        <taxon>Hexapoda</taxon>
        <taxon>Insecta</taxon>
        <taxon>Pterygota</taxon>
        <taxon>Neoptera</taxon>
        <taxon>Endopterygota</taxon>
        <taxon>Hymenoptera</taxon>
        <taxon>Apocrita</taxon>
        <taxon>Proctotrupomorpha</taxon>
        <taxon>Chalcidoidea</taxon>
        <taxon>Pteromalidae</taxon>
        <taxon>Pteromalinae</taxon>
        <taxon>Trichomalopsis</taxon>
    </lineage>
</organism>
<sequence length="16" mass="1886">MGTEQKSRFLEHHSQA</sequence>
<keyword evidence="2" id="KW-1185">Reference proteome</keyword>
<reference evidence="1 2" key="1">
    <citation type="journal article" date="2017" name="Curr. Biol.">
        <title>The Evolution of Venom by Co-option of Single-Copy Genes.</title>
        <authorList>
            <person name="Martinson E.O."/>
            <person name="Mrinalini"/>
            <person name="Kelkar Y.D."/>
            <person name="Chang C.H."/>
            <person name="Werren J.H."/>
        </authorList>
    </citation>
    <scope>NUCLEOTIDE SEQUENCE [LARGE SCALE GENOMIC DNA]</scope>
    <source>
        <strain evidence="1 2">Alberta</strain>
        <tissue evidence="1">Whole body</tissue>
    </source>
</reference>
<evidence type="ECO:0000313" key="1">
    <source>
        <dbReference type="EMBL" id="OXU31567.1"/>
    </source>
</evidence>
<dbReference type="AlphaFoldDB" id="A0A232FMH9"/>
<protein>
    <submittedName>
        <fullName evidence="1">Uncharacterized protein</fullName>
    </submittedName>
</protein>
<dbReference type="Proteomes" id="UP000215335">
    <property type="component" value="Unassembled WGS sequence"/>
</dbReference>
<accession>A0A232FMH9</accession>
<evidence type="ECO:0000313" key="2">
    <source>
        <dbReference type="Proteomes" id="UP000215335"/>
    </source>
</evidence>
<dbReference type="EMBL" id="NNAY01000047">
    <property type="protein sequence ID" value="OXU31567.1"/>
    <property type="molecule type" value="Genomic_DNA"/>
</dbReference>
<gene>
    <name evidence="1" type="ORF">TSAR_005088</name>
</gene>
<name>A0A232FMH9_9HYME</name>
<comment type="caution">
    <text evidence="1">The sequence shown here is derived from an EMBL/GenBank/DDBJ whole genome shotgun (WGS) entry which is preliminary data.</text>
</comment>